<evidence type="ECO:0000256" key="3">
    <source>
        <dbReference type="ARBA" id="ARBA00023125"/>
    </source>
</evidence>
<organism evidence="8 9">
    <name type="scientific">Aspergillus campestris (strain IBT 28561)</name>
    <dbReference type="NCBI Taxonomy" id="1392248"/>
    <lineage>
        <taxon>Eukaryota</taxon>
        <taxon>Fungi</taxon>
        <taxon>Dikarya</taxon>
        <taxon>Ascomycota</taxon>
        <taxon>Pezizomycotina</taxon>
        <taxon>Eurotiomycetes</taxon>
        <taxon>Eurotiomycetidae</taxon>
        <taxon>Eurotiales</taxon>
        <taxon>Aspergillaceae</taxon>
        <taxon>Aspergillus</taxon>
        <taxon>Aspergillus subgen. Circumdati</taxon>
    </lineage>
</organism>
<evidence type="ECO:0000313" key="8">
    <source>
        <dbReference type="EMBL" id="PKY03424.1"/>
    </source>
</evidence>
<dbReference type="PANTHER" id="PTHR47425">
    <property type="entry name" value="FARB-RELATED"/>
    <property type="match status" value="1"/>
</dbReference>
<evidence type="ECO:0000256" key="6">
    <source>
        <dbReference type="SAM" id="MobiDB-lite"/>
    </source>
</evidence>
<feature type="compositionally biased region" description="Polar residues" evidence="6">
    <location>
        <begin position="86"/>
        <end position="97"/>
    </location>
</feature>
<dbReference type="InterPro" id="IPR052761">
    <property type="entry name" value="Fungal_Detox/Toxin_TFs"/>
</dbReference>
<comment type="caution">
    <text evidence="8">The sequence shown here is derived from an EMBL/GenBank/DDBJ whole genome shotgun (WGS) entry which is preliminary data.</text>
</comment>
<keyword evidence="3" id="KW-0238">DNA-binding</keyword>
<dbReference type="SMART" id="SM00066">
    <property type="entry name" value="GAL4"/>
    <property type="match status" value="1"/>
</dbReference>
<dbReference type="InterPro" id="IPR007219">
    <property type="entry name" value="XnlR_reg_dom"/>
</dbReference>
<feature type="domain" description="Zn(2)-C6 fungal-type" evidence="7">
    <location>
        <begin position="11"/>
        <end position="43"/>
    </location>
</feature>
<dbReference type="InterPro" id="IPR001138">
    <property type="entry name" value="Zn2Cys6_DnaBD"/>
</dbReference>
<evidence type="ECO:0000259" key="7">
    <source>
        <dbReference type="PROSITE" id="PS50048"/>
    </source>
</evidence>
<dbReference type="SUPFAM" id="SSF57701">
    <property type="entry name" value="Zn2/Cys6 DNA-binding domain"/>
    <property type="match status" value="1"/>
</dbReference>
<keyword evidence="5" id="KW-0539">Nucleus</keyword>
<dbReference type="Pfam" id="PF00172">
    <property type="entry name" value="Zn_clus"/>
    <property type="match status" value="1"/>
</dbReference>
<keyword evidence="2" id="KW-0805">Transcription regulation</keyword>
<reference evidence="8" key="1">
    <citation type="submission" date="2016-12" db="EMBL/GenBank/DDBJ databases">
        <title>The genomes of Aspergillus section Nigri reveals drivers in fungal speciation.</title>
        <authorList>
            <consortium name="DOE Joint Genome Institute"/>
            <person name="Vesth T.C."/>
            <person name="Nybo J."/>
            <person name="Theobald S."/>
            <person name="Brandl J."/>
            <person name="Frisvad J.C."/>
            <person name="Nielsen K.F."/>
            <person name="Lyhne E.K."/>
            <person name="Kogle M.E."/>
            <person name="Kuo A."/>
            <person name="Riley R."/>
            <person name="Clum A."/>
            <person name="Nolan M."/>
            <person name="Lipzen A."/>
            <person name="Salamov A."/>
            <person name="Henrissat B."/>
            <person name="Wiebenga A."/>
            <person name="De vries R.P."/>
            <person name="Grigoriev I.V."/>
            <person name="Mortensen U.H."/>
            <person name="Andersen M.R."/>
            <person name="Baker S.E."/>
        </authorList>
    </citation>
    <scope>NUCLEOTIDE SEQUENCE</scope>
    <source>
        <strain evidence="8">IBT 28561</strain>
    </source>
</reference>
<dbReference type="GO" id="GO:0009893">
    <property type="term" value="P:positive regulation of metabolic process"/>
    <property type="evidence" value="ECO:0007669"/>
    <property type="project" value="UniProtKB-ARBA"/>
</dbReference>
<dbReference type="GO" id="GO:0006351">
    <property type="term" value="P:DNA-templated transcription"/>
    <property type="evidence" value="ECO:0007669"/>
    <property type="project" value="InterPro"/>
</dbReference>
<keyword evidence="9" id="KW-1185">Reference proteome</keyword>
<dbReference type="Gene3D" id="4.10.240.10">
    <property type="entry name" value="Zn(2)-C6 fungal-type DNA-binding domain"/>
    <property type="match status" value="1"/>
</dbReference>
<keyword evidence="4" id="KW-0804">Transcription</keyword>
<accession>A0A2I1D0M0</accession>
<dbReference type="GO" id="GO:0000981">
    <property type="term" value="F:DNA-binding transcription factor activity, RNA polymerase II-specific"/>
    <property type="evidence" value="ECO:0007669"/>
    <property type="project" value="InterPro"/>
</dbReference>
<dbReference type="PROSITE" id="PS50048">
    <property type="entry name" value="ZN2_CY6_FUNGAL_2"/>
    <property type="match status" value="1"/>
</dbReference>
<evidence type="ECO:0000256" key="4">
    <source>
        <dbReference type="ARBA" id="ARBA00023163"/>
    </source>
</evidence>
<protein>
    <submittedName>
        <fullName evidence="8">C6 transcription factor</fullName>
    </submittedName>
</protein>
<proteinExistence type="predicted"/>
<dbReference type="SMART" id="SM00906">
    <property type="entry name" value="Fungal_trans"/>
    <property type="match status" value="1"/>
</dbReference>
<sequence length="660" mass="73454">MSGRRHRSAVACQKCRQRKVRCSLTVTGVPCIGCTQDRTQCIIPHAKMPTSSTHVSGRPKCRPHASPSSPLSTPLSSPLSQEAGMAQTNRPQLTPPTSVDGPFITPEAHQPRTSSPEQILHPDEEQTGAEIANTVLGRSVQQGQAPFYTGESPGFTAALDLCSPTQIPVPRHILMPSKTSGSLSDQDREWLQYKGVFRLPQPNTCYELLRAYFYHVHPIMPVLDVRETLQSFPGGGPSQGNLLLIWSMFSVATNFLKEETWRLEGYHSRKEMKTDFCSRATTDNTVLLQSALLLGFYHSQTDMHTKPWYWTGVAISLCQIMGLHRCSVVALSKSSIPPPQVRLWRRLWWTCFFRDRWLSLTLGRPLRINLNDCDTAWPAAADLLADLAGVPEAIAAMYIPDDLATLAQYWVQMIHMSKLLGEVLTVCYQPCGPSPSVEQVAALEADMMRLDLPEDGSPTETTQSRLATFYRYHLQLHYQAFLITFYRRFISKAPTGLPVAHQESWLSQVRRKMDSAALQSNAILDNMVREKLLDMAGPMTPPLLVPAMHVHLLNCKSQDPLSRRLGLNKLDLCMMVLEQMQHTYPCASIFRGVFLAGIRQIVPGYMGQTAIPGPMASETMPVEECGSDSPLAGINVSDDVIDALLDEASIINLWESINGM</sequence>
<gene>
    <name evidence="8" type="ORF">P168DRAFT_238167</name>
</gene>
<dbReference type="RefSeq" id="XP_024692018.1">
    <property type="nucleotide sequence ID" value="XM_024833601.1"/>
</dbReference>
<evidence type="ECO:0000256" key="2">
    <source>
        <dbReference type="ARBA" id="ARBA00023015"/>
    </source>
</evidence>
<evidence type="ECO:0000256" key="1">
    <source>
        <dbReference type="ARBA" id="ARBA00022723"/>
    </source>
</evidence>
<dbReference type="VEuPathDB" id="FungiDB:P168DRAFT_238167"/>
<name>A0A2I1D0M0_ASPC2</name>
<dbReference type="CDD" id="cd00067">
    <property type="entry name" value="GAL4"/>
    <property type="match status" value="1"/>
</dbReference>
<evidence type="ECO:0000313" key="9">
    <source>
        <dbReference type="Proteomes" id="UP000234254"/>
    </source>
</evidence>
<feature type="compositionally biased region" description="Low complexity" evidence="6">
    <location>
        <begin position="66"/>
        <end position="80"/>
    </location>
</feature>
<keyword evidence="1" id="KW-0479">Metal-binding</keyword>
<dbReference type="CDD" id="cd12148">
    <property type="entry name" value="fungal_TF_MHR"/>
    <property type="match status" value="1"/>
</dbReference>
<dbReference type="PROSITE" id="PS00463">
    <property type="entry name" value="ZN2_CY6_FUNGAL_1"/>
    <property type="match status" value="1"/>
</dbReference>
<dbReference type="GO" id="GO:0003677">
    <property type="term" value="F:DNA binding"/>
    <property type="evidence" value="ECO:0007669"/>
    <property type="project" value="UniProtKB-KW"/>
</dbReference>
<dbReference type="OrthoDB" id="4161332at2759"/>
<dbReference type="PANTHER" id="PTHR47425:SF3">
    <property type="entry name" value="ZN(II)2CYS6 TRANSCRIPTION FACTOR (EUROFUNG)"/>
    <property type="match status" value="1"/>
</dbReference>
<dbReference type="EMBL" id="MSFM01000008">
    <property type="protein sequence ID" value="PKY03424.1"/>
    <property type="molecule type" value="Genomic_DNA"/>
</dbReference>
<dbReference type="AlphaFoldDB" id="A0A2I1D0M0"/>
<dbReference type="Proteomes" id="UP000234254">
    <property type="component" value="Unassembled WGS sequence"/>
</dbReference>
<dbReference type="GeneID" id="36541125"/>
<dbReference type="GO" id="GO:0008270">
    <property type="term" value="F:zinc ion binding"/>
    <property type="evidence" value="ECO:0007669"/>
    <property type="project" value="InterPro"/>
</dbReference>
<dbReference type="Pfam" id="PF04082">
    <property type="entry name" value="Fungal_trans"/>
    <property type="match status" value="1"/>
</dbReference>
<dbReference type="InterPro" id="IPR036864">
    <property type="entry name" value="Zn2-C6_fun-type_DNA-bd_sf"/>
</dbReference>
<evidence type="ECO:0000256" key="5">
    <source>
        <dbReference type="ARBA" id="ARBA00023242"/>
    </source>
</evidence>
<feature type="region of interest" description="Disordered" evidence="6">
    <location>
        <begin position="48"/>
        <end position="119"/>
    </location>
</feature>